<comment type="caution">
    <text evidence="2">The sequence shown here is derived from an EMBL/GenBank/DDBJ whole genome shotgun (WGS) entry which is preliminary data.</text>
</comment>
<name>A0A4U5QWQ6_POPAL</name>
<proteinExistence type="predicted"/>
<dbReference type="EMBL" id="RCHU01000088">
    <property type="protein sequence ID" value="TKS15570.1"/>
    <property type="molecule type" value="Genomic_DNA"/>
</dbReference>
<organism evidence="2">
    <name type="scientific">Populus alba</name>
    <name type="common">White poplar</name>
    <dbReference type="NCBI Taxonomy" id="43335"/>
    <lineage>
        <taxon>Eukaryota</taxon>
        <taxon>Viridiplantae</taxon>
        <taxon>Streptophyta</taxon>
        <taxon>Embryophyta</taxon>
        <taxon>Tracheophyta</taxon>
        <taxon>Spermatophyta</taxon>
        <taxon>Magnoliopsida</taxon>
        <taxon>eudicotyledons</taxon>
        <taxon>Gunneridae</taxon>
        <taxon>Pentapetalae</taxon>
        <taxon>rosids</taxon>
        <taxon>fabids</taxon>
        <taxon>Malpighiales</taxon>
        <taxon>Salicaceae</taxon>
        <taxon>Saliceae</taxon>
        <taxon>Populus</taxon>
    </lineage>
</organism>
<feature type="signal peptide" evidence="1">
    <location>
        <begin position="1"/>
        <end position="27"/>
    </location>
</feature>
<accession>A0A4U5QWQ6</accession>
<reference evidence="2" key="1">
    <citation type="submission" date="2018-10" db="EMBL/GenBank/DDBJ databases">
        <title>Population genomic analysis revealed the cold adaptation of white poplar.</title>
        <authorList>
            <person name="Liu Y.-J."/>
        </authorList>
    </citation>
    <scope>NUCLEOTIDE SEQUENCE [LARGE SCALE GENOMIC DNA]</scope>
    <source>
        <strain evidence="2">PAL-ZL1</strain>
    </source>
</reference>
<evidence type="ECO:0000313" key="2">
    <source>
        <dbReference type="EMBL" id="TKS15570.1"/>
    </source>
</evidence>
<protein>
    <submittedName>
        <fullName evidence="2">Uncharacterized protein</fullName>
    </submittedName>
</protein>
<feature type="chain" id="PRO_5020336703" evidence="1">
    <location>
        <begin position="28"/>
        <end position="113"/>
    </location>
</feature>
<sequence>MALSWPRSSDYVFILIFIPSILWLAASKESSHRLTSWDLVSGGILWRSKDEALIPLCCELLFHVDQQIQVDHQIREGKKVLEEREKTMTHVWHVFPTVKNEREMRKTILDSVI</sequence>
<evidence type="ECO:0000256" key="1">
    <source>
        <dbReference type="SAM" id="SignalP"/>
    </source>
</evidence>
<gene>
    <name evidence="2" type="ORF">D5086_0000032650</name>
</gene>
<keyword evidence="1" id="KW-0732">Signal</keyword>
<dbReference type="AlphaFoldDB" id="A0A4U5QWQ6"/>